<evidence type="ECO:0000313" key="6">
    <source>
        <dbReference type="EMBL" id="VAW92387.1"/>
    </source>
</evidence>
<keyword evidence="3" id="KW-0547">Nucleotide-binding</keyword>
<dbReference type="PANTHER" id="PTHR43776">
    <property type="entry name" value="TRANSPORT ATP-BINDING PROTEIN"/>
    <property type="match status" value="1"/>
</dbReference>
<evidence type="ECO:0000256" key="4">
    <source>
        <dbReference type="ARBA" id="ARBA00022840"/>
    </source>
</evidence>
<name>A0A3B0ZYD7_9ZZZZ</name>
<dbReference type="PROSITE" id="PS00211">
    <property type="entry name" value="ABC_TRANSPORTER_1"/>
    <property type="match status" value="1"/>
</dbReference>
<dbReference type="EMBL" id="UOFR01000014">
    <property type="protein sequence ID" value="VAW92387.1"/>
    <property type="molecule type" value="Genomic_DNA"/>
</dbReference>
<proteinExistence type="inferred from homology"/>
<dbReference type="SUPFAM" id="SSF52540">
    <property type="entry name" value="P-loop containing nucleoside triphosphate hydrolases"/>
    <property type="match status" value="1"/>
</dbReference>
<sequence>MDQNRKPVIFMHNTLTAKDRILIQVDRMSVSFSIPSTKIFSLKKQFFNALSDVSLEVRQGCTLGIVGESGSGKTTLARTLVGLIKSSAGNIKIADNIIPTRDIQFVFQDPLAALNPRLTVEQLILEPLDYQQAKIDVQLSQQKLKQIMQQVGLDYSQRQRYAHEFSGGQCQRIGIARAMITNPKILICDEPVSALDVSVRAQVINLLKDLQSQYGLTLIFIAHDLSLVRYISDDIIVLCQGRVVEQGDTARVFSHPGHPYTKALIEAEPRPDPEFERQREYAPRQSHKELKIPELACAYAGRCHNRQSKCMQAQPEWVTLSNTHNVACFYPLK</sequence>
<evidence type="ECO:0000256" key="3">
    <source>
        <dbReference type="ARBA" id="ARBA00022741"/>
    </source>
</evidence>
<dbReference type="InterPro" id="IPR027417">
    <property type="entry name" value="P-loop_NTPase"/>
</dbReference>
<comment type="similarity">
    <text evidence="1">Belongs to the ABC transporter superfamily.</text>
</comment>
<accession>A0A3B0ZYD7</accession>
<protein>
    <submittedName>
        <fullName evidence="6">Oligopeptide transport ATP-binding protein OppF (TC 3.A.1.5.1)</fullName>
    </submittedName>
</protein>
<dbReference type="Pfam" id="PF00005">
    <property type="entry name" value="ABC_tran"/>
    <property type="match status" value="1"/>
</dbReference>
<dbReference type="InterPro" id="IPR003593">
    <property type="entry name" value="AAA+_ATPase"/>
</dbReference>
<evidence type="ECO:0000259" key="5">
    <source>
        <dbReference type="PROSITE" id="PS50893"/>
    </source>
</evidence>
<dbReference type="InterPro" id="IPR003439">
    <property type="entry name" value="ABC_transporter-like_ATP-bd"/>
</dbReference>
<dbReference type="GO" id="GO:0016887">
    <property type="term" value="F:ATP hydrolysis activity"/>
    <property type="evidence" value="ECO:0007669"/>
    <property type="project" value="InterPro"/>
</dbReference>
<keyword evidence="2" id="KW-0813">Transport</keyword>
<organism evidence="6">
    <name type="scientific">hydrothermal vent metagenome</name>
    <dbReference type="NCBI Taxonomy" id="652676"/>
    <lineage>
        <taxon>unclassified sequences</taxon>
        <taxon>metagenomes</taxon>
        <taxon>ecological metagenomes</taxon>
    </lineage>
</organism>
<dbReference type="CDD" id="cd03257">
    <property type="entry name" value="ABC_NikE_OppD_transporters"/>
    <property type="match status" value="1"/>
</dbReference>
<dbReference type="Pfam" id="PF08352">
    <property type="entry name" value="oligo_HPY"/>
    <property type="match status" value="1"/>
</dbReference>
<dbReference type="PROSITE" id="PS50893">
    <property type="entry name" value="ABC_TRANSPORTER_2"/>
    <property type="match status" value="1"/>
</dbReference>
<dbReference type="PANTHER" id="PTHR43776:SF7">
    <property type="entry name" value="D,D-DIPEPTIDE TRANSPORT ATP-BINDING PROTEIN DDPF-RELATED"/>
    <property type="match status" value="1"/>
</dbReference>
<dbReference type="GO" id="GO:0005524">
    <property type="term" value="F:ATP binding"/>
    <property type="evidence" value="ECO:0007669"/>
    <property type="project" value="UniProtKB-KW"/>
</dbReference>
<dbReference type="InterPro" id="IPR017871">
    <property type="entry name" value="ABC_transporter-like_CS"/>
</dbReference>
<dbReference type="AlphaFoldDB" id="A0A3B0ZYD7"/>
<dbReference type="SMART" id="SM00382">
    <property type="entry name" value="AAA"/>
    <property type="match status" value="1"/>
</dbReference>
<dbReference type="GO" id="GO:0055085">
    <property type="term" value="P:transmembrane transport"/>
    <property type="evidence" value="ECO:0007669"/>
    <property type="project" value="UniProtKB-ARBA"/>
</dbReference>
<dbReference type="InterPro" id="IPR013563">
    <property type="entry name" value="Oligopep_ABC_C"/>
</dbReference>
<evidence type="ECO:0000256" key="1">
    <source>
        <dbReference type="ARBA" id="ARBA00005417"/>
    </source>
</evidence>
<dbReference type="NCBIfam" id="TIGR01727">
    <property type="entry name" value="oligo_HPY"/>
    <property type="match status" value="1"/>
</dbReference>
<gene>
    <name evidence="6" type="ORF">MNBD_GAMMA21-1283</name>
</gene>
<dbReference type="GO" id="GO:0015833">
    <property type="term" value="P:peptide transport"/>
    <property type="evidence" value="ECO:0007669"/>
    <property type="project" value="InterPro"/>
</dbReference>
<feature type="domain" description="ABC transporter" evidence="5">
    <location>
        <begin position="25"/>
        <end position="265"/>
    </location>
</feature>
<reference evidence="6" key="1">
    <citation type="submission" date="2018-06" db="EMBL/GenBank/DDBJ databases">
        <authorList>
            <person name="Zhirakovskaya E."/>
        </authorList>
    </citation>
    <scope>NUCLEOTIDE SEQUENCE</scope>
</reference>
<keyword evidence="4 6" id="KW-0067">ATP-binding</keyword>
<dbReference type="Gene3D" id="3.40.50.300">
    <property type="entry name" value="P-loop containing nucleotide triphosphate hydrolases"/>
    <property type="match status" value="1"/>
</dbReference>
<dbReference type="InterPro" id="IPR050319">
    <property type="entry name" value="ABC_transp_ATP-bind"/>
</dbReference>
<evidence type="ECO:0000256" key="2">
    <source>
        <dbReference type="ARBA" id="ARBA00022448"/>
    </source>
</evidence>